<evidence type="ECO:0000259" key="2">
    <source>
        <dbReference type="Pfam" id="PF17115"/>
    </source>
</evidence>
<dbReference type="InterPro" id="IPR031346">
    <property type="entry name" value="DUF2154_N"/>
</dbReference>
<protein>
    <recommendedName>
        <fullName evidence="5">Cell wall-active antibiotics response LiaF-like C-terminal domain-containing protein</fullName>
    </recommendedName>
</protein>
<evidence type="ECO:0000313" key="4">
    <source>
        <dbReference type="Proteomes" id="UP000266489"/>
    </source>
</evidence>
<proteinExistence type="predicted"/>
<gene>
    <name evidence="3" type="ORF">SMC5_09325</name>
</gene>
<comment type="caution">
    <text evidence="3">The sequence shown here is derived from an EMBL/GenBank/DDBJ whole genome shotgun (WGS) entry which is preliminary data.</text>
</comment>
<name>A0A398D2D2_9BACT</name>
<feature type="domain" description="Cell wall-active antibiotics response LiaF-like C-terminal" evidence="1">
    <location>
        <begin position="97"/>
        <end position="191"/>
    </location>
</feature>
<organism evidence="3 4">
    <name type="scientific">Candidatus Cryosericum odellii</name>
    <dbReference type="NCBI Taxonomy" id="2290917"/>
    <lineage>
        <taxon>Bacteria</taxon>
        <taxon>Pseudomonadati</taxon>
        <taxon>Caldisericota/Cryosericota group</taxon>
        <taxon>Candidatus Cryosericota</taxon>
        <taxon>Candidatus Cryosericia</taxon>
        <taxon>Candidatus Cryosericales</taxon>
        <taxon>Candidatus Cryosericaceae</taxon>
        <taxon>Candidatus Cryosericum</taxon>
    </lineage>
</organism>
<evidence type="ECO:0008006" key="5">
    <source>
        <dbReference type="Google" id="ProtNLM"/>
    </source>
</evidence>
<dbReference type="Pfam" id="PF17115">
    <property type="entry name" value="Toast_rack_N"/>
    <property type="match status" value="1"/>
</dbReference>
<dbReference type="AlphaFoldDB" id="A0A398D2D2"/>
<dbReference type="Pfam" id="PF09922">
    <property type="entry name" value="LiaF-like_C"/>
    <property type="match status" value="1"/>
</dbReference>
<dbReference type="Proteomes" id="UP000266489">
    <property type="component" value="Unassembled WGS sequence"/>
</dbReference>
<reference evidence="3 4" key="1">
    <citation type="submission" date="2018-09" db="EMBL/GenBank/DDBJ databases">
        <title>Discovery and Ecogenomic Context for Candidatus Cryosericales, a Global Caldiserica Order Active in Thawing Permafrost.</title>
        <authorList>
            <person name="Martinez M.A."/>
            <person name="Woodcroft B.J."/>
            <person name="Ignacio Espinoza J.C."/>
            <person name="Zayed A."/>
            <person name="Singleton C.M."/>
            <person name="Boyd J."/>
            <person name="Li Y.-F."/>
            <person name="Purvine S."/>
            <person name="Maughan H."/>
            <person name="Hodgkins S.B."/>
            <person name="Anderson D."/>
            <person name="Sederholm M."/>
            <person name="Temperton B."/>
            <person name="Saleska S.R."/>
            <person name="Tyson G.W."/>
            <person name="Rich V.I."/>
        </authorList>
    </citation>
    <scope>NUCLEOTIDE SEQUENCE [LARGE SCALE GENOMIC DNA]</scope>
    <source>
        <strain evidence="3 4">SMC5</strain>
    </source>
</reference>
<dbReference type="EMBL" id="QXIU01000225">
    <property type="protein sequence ID" value="RIE07629.1"/>
    <property type="molecule type" value="Genomic_DNA"/>
</dbReference>
<evidence type="ECO:0000259" key="1">
    <source>
        <dbReference type="Pfam" id="PF09922"/>
    </source>
</evidence>
<evidence type="ECO:0000313" key="3">
    <source>
        <dbReference type="EMBL" id="RIE07629.1"/>
    </source>
</evidence>
<accession>A0A398D2D2</accession>
<dbReference type="InterPro" id="IPR024425">
    <property type="entry name" value="LiaF-like_C"/>
</dbReference>
<feature type="domain" description="DUF2154" evidence="2">
    <location>
        <begin position="1"/>
        <end position="65"/>
    </location>
</feature>
<sequence length="194" mass="20315">MDATFTYNVTAWKPIVDYVVNGGEGRLLVRQPSGTYQAFSGSYHNDWGIRLSSTIPVDLDLKNGAGNMDMDLSDTMVRTLTVDSGASSTTIKASPKAMTSLNIKAGVGSVSIDLTGDWKNSADVQVNGGVGSIKLVVPENVGVTINAQRGLGSINASGFTRNGSTYHNAAWGTTAITLNLDLNIGVGSVTITQK</sequence>